<dbReference type="Proteomes" id="UP000823821">
    <property type="component" value="Unassembled WGS sequence"/>
</dbReference>
<reference evidence="1" key="1">
    <citation type="journal article" date="2021" name="PeerJ">
        <title>Extensive microbial diversity within the chicken gut microbiome revealed by metagenomics and culture.</title>
        <authorList>
            <person name="Gilroy R."/>
            <person name="Ravi A."/>
            <person name="Getino M."/>
            <person name="Pursley I."/>
            <person name="Horton D.L."/>
            <person name="Alikhan N.F."/>
            <person name="Baker D."/>
            <person name="Gharbi K."/>
            <person name="Hall N."/>
            <person name="Watson M."/>
            <person name="Adriaenssens E.M."/>
            <person name="Foster-Nyarko E."/>
            <person name="Jarju S."/>
            <person name="Secka A."/>
            <person name="Antonio M."/>
            <person name="Oren A."/>
            <person name="Chaudhuri R.R."/>
            <person name="La Ragione R."/>
            <person name="Hildebrand F."/>
            <person name="Pallen M.J."/>
        </authorList>
    </citation>
    <scope>NUCLEOTIDE SEQUENCE</scope>
    <source>
        <strain evidence="1">5032</strain>
    </source>
</reference>
<dbReference type="Pfam" id="PF06892">
    <property type="entry name" value="Phage_CP76"/>
    <property type="match status" value="1"/>
</dbReference>
<evidence type="ECO:0000313" key="1">
    <source>
        <dbReference type="EMBL" id="HJA78966.1"/>
    </source>
</evidence>
<dbReference type="EMBL" id="DWZD01000034">
    <property type="protein sequence ID" value="HJA78966.1"/>
    <property type="molecule type" value="Genomic_DNA"/>
</dbReference>
<name>A0A9D2HL60_9BACT</name>
<sequence length="157" mass="16835">MNAPCRPYPSLTAVLHGMVKAAPSGLDVRTVADLVGKPYATLMSELSQQPGHKLGAELLLPLMDVCESDLPLIFLARQRGGAFVPLRIPAGGPEQLVAGLSASIREFGEFACAAADHIADGRITSQELHDMTRRGHEAVEAILAILRLAHETHDRQI</sequence>
<organism evidence="1 2">
    <name type="scientific">Candidatus Desulfovibrio intestinavium</name>
    <dbReference type="NCBI Taxonomy" id="2838534"/>
    <lineage>
        <taxon>Bacteria</taxon>
        <taxon>Pseudomonadati</taxon>
        <taxon>Thermodesulfobacteriota</taxon>
        <taxon>Desulfovibrionia</taxon>
        <taxon>Desulfovibrionales</taxon>
        <taxon>Desulfovibrionaceae</taxon>
        <taxon>Desulfovibrio</taxon>
    </lineage>
</organism>
<protein>
    <submittedName>
        <fullName evidence="1">Transcriptional regulator</fullName>
    </submittedName>
</protein>
<comment type="caution">
    <text evidence="1">The sequence shown here is derived from an EMBL/GenBank/DDBJ whole genome shotgun (WGS) entry which is preliminary data.</text>
</comment>
<accession>A0A9D2HL60</accession>
<gene>
    <name evidence="1" type="ORF">H9784_05260</name>
</gene>
<dbReference type="GO" id="GO:0003677">
    <property type="term" value="F:DNA binding"/>
    <property type="evidence" value="ECO:0007669"/>
    <property type="project" value="InterPro"/>
</dbReference>
<reference evidence="1" key="2">
    <citation type="submission" date="2021-04" db="EMBL/GenBank/DDBJ databases">
        <authorList>
            <person name="Gilroy R."/>
        </authorList>
    </citation>
    <scope>NUCLEOTIDE SEQUENCE</scope>
    <source>
        <strain evidence="1">5032</strain>
    </source>
</reference>
<evidence type="ECO:0000313" key="2">
    <source>
        <dbReference type="Proteomes" id="UP000823821"/>
    </source>
</evidence>
<dbReference type="InterPro" id="IPR009679">
    <property type="entry name" value="Phage_186_CII-like"/>
</dbReference>
<proteinExistence type="predicted"/>
<dbReference type="AlphaFoldDB" id="A0A9D2HL60"/>